<protein>
    <recommendedName>
        <fullName evidence="3">Calcineurin-like phosphoesterase domain-containing protein</fullName>
    </recommendedName>
</protein>
<name>A0ABP6BI59_9MICO</name>
<dbReference type="Proteomes" id="UP001500274">
    <property type="component" value="Unassembled WGS sequence"/>
</dbReference>
<dbReference type="SUPFAM" id="SSF56300">
    <property type="entry name" value="Metallo-dependent phosphatases"/>
    <property type="match status" value="1"/>
</dbReference>
<accession>A0ABP6BI59</accession>
<evidence type="ECO:0008006" key="3">
    <source>
        <dbReference type="Google" id="ProtNLM"/>
    </source>
</evidence>
<organism evidence="1 2">
    <name type="scientific">Microbacterium binotii</name>
    <dbReference type="NCBI Taxonomy" id="462710"/>
    <lineage>
        <taxon>Bacteria</taxon>
        <taxon>Bacillati</taxon>
        <taxon>Actinomycetota</taxon>
        <taxon>Actinomycetes</taxon>
        <taxon>Micrococcales</taxon>
        <taxon>Microbacteriaceae</taxon>
        <taxon>Microbacterium</taxon>
    </lineage>
</organism>
<proteinExistence type="predicted"/>
<dbReference type="Gene3D" id="3.60.21.10">
    <property type="match status" value="1"/>
</dbReference>
<dbReference type="EMBL" id="BAAARI010000005">
    <property type="protein sequence ID" value="GAA2571859.1"/>
    <property type="molecule type" value="Genomic_DNA"/>
</dbReference>
<comment type="caution">
    <text evidence="1">The sequence shown here is derived from an EMBL/GenBank/DDBJ whole genome shotgun (WGS) entry which is preliminary data.</text>
</comment>
<evidence type="ECO:0000313" key="2">
    <source>
        <dbReference type="Proteomes" id="UP001500274"/>
    </source>
</evidence>
<dbReference type="RefSeq" id="WP_344227197.1">
    <property type="nucleotide sequence ID" value="NZ_BAAARI010000005.1"/>
</dbReference>
<gene>
    <name evidence="1" type="ORF">GCM10009862_08380</name>
</gene>
<evidence type="ECO:0000313" key="1">
    <source>
        <dbReference type="EMBL" id="GAA2571859.1"/>
    </source>
</evidence>
<sequence length="273" mass="30279">MTDERPEAMGFDFDAIDFVTSDHHFGHARISELADRPFDSVDEMNAVMVERWNDLVGPDDTVLHLGDLALGPIEQSVGLTSRLNGRRLLVPGNHDRVSPATQSNRAIERFRPIYEDAGWTVLSEVLDGHRHGRRLLASHYPFVGDSTGVERHSSRRPNDSGVPLVHGHTHDRGFGPHGSHEFHVGVDAFDFRPVPFDVIDRWLGSLSDMRRDAPVSVEIAGLLDRLYVPSAAQAWLRGHNANLDGARPIDLLVLGRESDVIDALKIELEGGMT</sequence>
<dbReference type="InterPro" id="IPR029052">
    <property type="entry name" value="Metallo-depent_PP-like"/>
</dbReference>
<reference evidence="2" key="1">
    <citation type="journal article" date="2019" name="Int. J. Syst. Evol. Microbiol.">
        <title>The Global Catalogue of Microorganisms (GCM) 10K type strain sequencing project: providing services to taxonomists for standard genome sequencing and annotation.</title>
        <authorList>
            <consortium name="The Broad Institute Genomics Platform"/>
            <consortium name="The Broad Institute Genome Sequencing Center for Infectious Disease"/>
            <person name="Wu L."/>
            <person name="Ma J."/>
        </authorList>
    </citation>
    <scope>NUCLEOTIDE SEQUENCE [LARGE SCALE GENOMIC DNA]</scope>
    <source>
        <strain evidence="2">JCM 16365</strain>
    </source>
</reference>
<keyword evidence="2" id="KW-1185">Reference proteome</keyword>